<dbReference type="WBParaSite" id="Pan_g12705.t1">
    <property type="protein sequence ID" value="Pan_g12705.t1"/>
    <property type="gene ID" value="Pan_g12705"/>
</dbReference>
<dbReference type="InterPro" id="IPR016187">
    <property type="entry name" value="CTDL_fold"/>
</dbReference>
<sequence>MSMCITFSLVLQPIDHARPNSASSMSTKPKVSSKPNSIDIPSLADIWLPFTTVLTTFLSQVHFARTDFATIDQFYIGLNALDGSGKNTWLDGTDVNYTN</sequence>
<accession>A0A7E4UTR3</accession>
<evidence type="ECO:0000256" key="1">
    <source>
        <dbReference type="SAM" id="MobiDB-lite"/>
    </source>
</evidence>
<evidence type="ECO:0000313" key="2">
    <source>
        <dbReference type="Proteomes" id="UP000492821"/>
    </source>
</evidence>
<dbReference type="AlphaFoldDB" id="A0A7E4UTR3"/>
<organism evidence="2 3">
    <name type="scientific">Panagrellus redivivus</name>
    <name type="common">Microworm</name>
    <dbReference type="NCBI Taxonomy" id="6233"/>
    <lineage>
        <taxon>Eukaryota</taxon>
        <taxon>Metazoa</taxon>
        <taxon>Ecdysozoa</taxon>
        <taxon>Nematoda</taxon>
        <taxon>Chromadorea</taxon>
        <taxon>Rhabditida</taxon>
        <taxon>Tylenchina</taxon>
        <taxon>Panagrolaimomorpha</taxon>
        <taxon>Panagrolaimoidea</taxon>
        <taxon>Panagrolaimidae</taxon>
        <taxon>Panagrellus</taxon>
    </lineage>
</organism>
<name>A0A7E4UTR3_PANRE</name>
<reference evidence="2" key="1">
    <citation type="journal article" date="2013" name="Genetics">
        <title>The draft genome and transcriptome of Panagrellus redivivus are shaped by the harsh demands of a free-living lifestyle.</title>
        <authorList>
            <person name="Srinivasan J."/>
            <person name="Dillman A.R."/>
            <person name="Macchietto M.G."/>
            <person name="Heikkinen L."/>
            <person name="Lakso M."/>
            <person name="Fracchia K.M."/>
            <person name="Antoshechkin I."/>
            <person name="Mortazavi A."/>
            <person name="Wong G."/>
            <person name="Sternberg P.W."/>
        </authorList>
    </citation>
    <scope>NUCLEOTIDE SEQUENCE [LARGE SCALE GENOMIC DNA]</scope>
    <source>
        <strain evidence="2">MT8872</strain>
    </source>
</reference>
<feature type="compositionally biased region" description="Polar residues" evidence="1">
    <location>
        <begin position="20"/>
        <end position="36"/>
    </location>
</feature>
<dbReference type="SUPFAM" id="SSF56436">
    <property type="entry name" value="C-type lectin-like"/>
    <property type="match status" value="1"/>
</dbReference>
<reference evidence="3" key="2">
    <citation type="submission" date="2020-10" db="UniProtKB">
        <authorList>
            <consortium name="WormBaseParasite"/>
        </authorList>
    </citation>
    <scope>IDENTIFICATION</scope>
</reference>
<proteinExistence type="predicted"/>
<protein>
    <submittedName>
        <fullName evidence="3">Chitinase</fullName>
    </submittedName>
</protein>
<keyword evidence="2" id="KW-1185">Reference proteome</keyword>
<feature type="region of interest" description="Disordered" evidence="1">
    <location>
        <begin position="17"/>
        <end position="36"/>
    </location>
</feature>
<evidence type="ECO:0000313" key="3">
    <source>
        <dbReference type="WBParaSite" id="Pan_g12705.t1"/>
    </source>
</evidence>
<dbReference type="Proteomes" id="UP000492821">
    <property type="component" value="Unassembled WGS sequence"/>
</dbReference>